<dbReference type="GO" id="GO:0043111">
    <property type="term" value="P:replication fork arrest"/>
    <property type="evidence" value="ECO:0007669"/>
    <property type="project" value="TreeGrafter"/>
</dbReference>
<evidence type="ECO:0000313" key="11">
    <source>
        <dbReference type="Proteomes" id="UP000730481"/>
    </source>
</evidence>
<evidence type="ECO:0000256" key="6">
    <source>
        <dbReference type="ARBA" id="ARBA00023306"/>
    </source>
</evidence>
<sequence length="329" mass="36874">MPTLDSDPANGLDNYDVDDFSDDPFASPPPDAAKKKRKEPDSGLGIDEEVDVKKRARVPTVKLDEERLLGPKGIPKLKQRAKDLKIKGKGHEPLKFSDASRLLSFYQLWLDDLFPKAKFLDALTMVEKAGHKRRVMMARNDYINENKPKDRTVDEEEEDDLFGENHASRPTEREGSKPTETARPRTPQQDNDIPDDEDLYSATPQVIRKSQQPIVPIRNDVPEEDDLEALIAEAEGRDAAQKAKTNPTPAEPDDDDDLDALMAEAEMQDTAKKTQAPPAEPDDDDLDALMAEAESHDQTSKHKGQGSKDEETNNFDDEEAAMQEMDGLW</sequence>
<comment type="subcellular location">
    <subcellularLocation>
        <location evidence="1 7">Nucleus</location>
    </subcellularLocation>
</comment>
<dbReference type="Proteomes" id="UP000730481">
    <property type="component" value="Unassembled WGS sequence"/>
</dbReference>
<dbReference type="PANTHER" id="PTHR13220:SF11">
    <property type="entry name" value="TIMELESS-INTERACTING PROTEIN"/>
    <property type="match status" value="1"/>
</dbReference>
<proteinExistence type="inferred from homology"/>
<dbReference type="GO" id="GO:0006974">
    <property type="term" value="P:DNA damage response"/>
    <property type="evidence" value="ECO:0007669"/>
    <property type="project" value="UniProtKB-KW"/>
</dbReference>
<name>A0A9P5AEJ4_9HYPO</name>
<keyword evidence="11" id="KW-1185">Reference proteome</keyword>
<dbReference type="OrthoDB" id="437078at2759"/>
<accession>A0A9P5AEJ4</accession>
<dbReference type="InterPro" id="IPR012923">
    <property type="entry name" value="Csm3"/>
</dbReference>
<keyword evidence="4" id="KW-0236">DNA replication inhibitor</keyword>
<feature type="compositionally biased region" description="Acidic residues" evidence="8">
    <location>
        <begin position="312"/>
        <end position="321"/>
    </location>
</feature>
<gene>
    <name evidence="10" type="ORF">FBEOM_9203</name>
</gene>
<evidence type="ECO:0000256" key="1">
    <source>
        <dbReference type="ARBA" id="ARBA00004123"/>
    </source>
</evidence>
<feature type="region of interest" description="Disordered" evidence="8">
    <location>
        <begin position="1"/>
        <end position="50"/>
    </location>
</feature>
<evidence type="ECO:0000256" key="4">
    <source>
        <dbReference type="ARBA" id="ARBA00022880"/>
    </source>
</evidence>
<comment type="caution">
    <text evidence="10">The sequence shown here is derived from an EMBL/GenBank/DDBJ whole genome shotgun (WGS) entry which is preliminary data.</text>
</comment>
<feature type="compositionally biased region" description="Polar residues" evidence="8">
    <location>
        <begin position="202"/>
        <end position="213"/>
    </location>
</feature>
<feature type="region of interest" description="Disordered" evidence="8">
    <location>
        <begin position="146"/>
        <end position="329"/>
    </location>
</feature>
<organism evidence="10 11">
    <name type="scientific">Fusarium beomiforme</name>
    <dbReference type="NCBI Taxonomy" id="44412"/>
    <lineage>
        <taxon>Eukaryota</taxon>
        <taxon>Fungi</taxon>
        <taxon>Dikarya</taxon>
        <taxon>Ascomycota</taxon>
        <taxon>Pezizomycotina</taxon>
        <taxon>Sordariomycetes</taxon>
        <taxon>Hypocreomycetidae</taxon>
        <taxon>Hypocreales</taxon>
        <taxon>Nectriaceae</taxon>
        <taxon>Fusarium</taxon>
        <taxon>Fusarium burgessii species complex</taxon>
    </lineage>
</organism>
<dbReference type="GO" id="GO:0031297">
    <property type="term" value="P:replication fork processing"/>
    <property type="evidence" value="ECO:0007669"/>
    <property type="project" value="UniProtKB-UniRule"/>
</dbReference>
<comment type="function">
    <text evidence="7">Plays an important role in the control of DNA replication and the maintenance of replication fork stability.</text>
</comment>
<feature type="compositionally biased region" description="Acidic residues" evidence="8">
    <location>
        <begin position="153"/>
        <end position="162"/>
    </location>
</feature>
<dbReference type="AlphaFoldDB" id="A0A9P5AEJ4"/>
<dbReference type="InterPro" id="IPR040038">
    <property type="entry name" value="TIPIN/Csm3/Swi3"/>
</dbReference>
<keyword evidence="6 7" id="KW-0131">Cell cycle</keyword>
<dbReference type="EMBL" id="PVQB02000457">
    <property type="protein sequence ID" value="KAF4336934.1"/>
    <property type="molecule type" value="Genomic_DNA"/>
</dbReference>
<keyword evidence="5 7" id="KW-0539">Nucleus</keyword>
<protein>
    <recommendedName>
        <fullName evidence="7">Chromosome segregation in meiosis protein</fullName>
    </recommendedName>
</protein>
<evidence type="ECO:0000259" key="9">
    <source>
        <dbReference type="Pfam" id="PF07962"/>
    </source>
</evidence>
<evidence type="ECO:0000256" key="3">
    <source>
        <dbReference type="ARBA" id="ARBA00022763"/>
    </source>
</evidence>
<reference evidence="10" key="1">
    <citation type="journal article" date="2017" name="Mycologia">
        <title>Fusarium algeriense, sp. nov., a novel toxigenic crown rot pathogen of durum wheat from Algeria is nested in the Fusarium burgessii species complex.</title>
        <authorList>
            <person name="Laraba I."/>
            <person name="Keddad A."/>
            <person name="Boureghda H."/>
            <person name="Abdallah N."/>
            <person name="Vaughan M.M."/>
            <person name="Proctor R.H."/>
            <person name="Busman M."/>
            <person name="O'Donnell K."/>
        </authorList>
    </citation>
    <scope>NUCLEOTIDE SEQUENCE</scope>
    <source>
        <strain evidence="10">NRRL 25174</strain>
    </source>
</reference>
<evidence type="ECO:0000256" key="7">
    <source>
        <dbReference type="RuleBase" id="RU366049"/>
    </source>
</evidence>
<dbReference type="Pfam" id="PF07962">
    <property type="entry name" value="Swi3"/>
    <property type="match status" value="1"/>
</dbReference>
<dbReference type="PANTHER" id="PTHR13220">
    <property type="entry name" value="TIMELESS INTERACTING-RELATED"/>
    <property type="match status" value="1"/>
</dbReference>
<evidence type="ECO:0000313" key="10">
    <source>
        <dbReference type="EMBL" id="KAF4336934.1"/>
    </source>
</evidence>
<dbReference type="GO" id="GO:0031298">
    <property type="term" value="C:replication fork protection complex"/>
    <property type="evidence" value="ECO:0007669"/>
    <property type="project" value="TreeGrafter"/>
</dbReference>
<feature type="compositionally biased region" description="Basic and acidic residues" evidence="8">
    <location>
        <begin position="293"/>
        <end position="311"/>
    </location>
</feature>
<evidence type="ECO:0000256" key="8">
    <source>
        <dbReference type="SAM" id="MobiDB-lite"/>
    </source>
</evidence>
<evidence type="ECO:0000256" key="2">
    <source>
        <dbReference type="ARBA" id="ARBA00006075"/>
    </source>
</evidence>
<dbReference type="GO" id="GO:0000076">
    <property type="term" value="P:DNA replication checkpoint signaling"/>
    <property type="evidence" value="ECO:0007669"/>
    <property type="project" value="UniProtKB-UniRule"/>
</dbReference>
<reference evidence="10" key="2">
    <citation type="submission" date="2020-02" db="EMBL/GenBank/DDBJ databases">
        <title>Identification and distribution of gene clusters putatively required for synthesis of sphingolipid metabolism inhibitors in phylogenetically diverse species of the filamentous fungus Fusarium.</title>
        <authorList>
            <person name="Kim H.-S."/>
            <person name="Busman M."/>
            <person name="Brown D.W."/>
            <person name="Divon H."/>
            <person name="Uhlig S."/>
            <person name="Proctor R.H."/>
        </authorList>
    </citation>
    <scope>NUCLEOTIDE SEQUENCE</scope>
    <source>
        <strain evidence="10">NRRL 25174</strain>
    </source>
</reference>
<comment type="similarity">
    <text evidence="2 7">Belongs to the CSM3 family.</text>
</comment>
<feature type="compositionally biased region" description="Basic and acidic residues" evidence="8">
    <location>
        <begin position="166"/>
        <end position="183"/>
    </location>
</feature>
<evidence type="ECO:0000256" key="5">
    <source>
        <dbReference type="ARBA" id="ARBA00023242"/>
    </source>
</evidence>
<keyword evidence="3 7" id="KW-0227">DNA damage</keyword>
<dbReference type="GO" id="GO:0003677">
    <property type="term" value="F:DNA binding"/>
    <property type="evidence" value="ECO:0007669"/>
    <property type="project" value="TreeGrafter"/>
</dbReference>
<feature type="domain" description="Chromosome segregation in meiosis protein 3" evidence="9">
    <location>
        <begin position="62"/>
        <end position="146"/>
    </location>
</feature>